<dbReference type="Gene3D" id="1.20.140.10">
    <property type="entry name" value="Butyryl-CoA Dehydrogenase, subunit A, domain 3"/>
    <property type="match status" value="1"/>
</dbReference>
<name>A0A1H1Y473_9ACTN</name>
<evidence type="ECO:0000259" key="9">
    <source>
        <dbReference type="Pfam" id="PF02771"/>
    </source>
</evidence>
<dbReference type="Pfam" id="PF02771">
    <property type="entry name" value="Acyl-CoA_dh_N"/>
    <property type="match status" value="1"/>
</dbReference>
<dbReference type="PANTHER" id="PTHR43884:SF12">
    <property type="entry name" value="ISOVALERYL-COA DEHYDROGENASE, MITOCHONDRIAL-RELATED"/>
    <property type="match status" value="1"/>
</dbReference>
<evidence type="ECO:0000256" key="1">
    <source>
        <dbReference type="ARBA" id="ARBA00001974"/>
    </source>
</evidence>
<evidence type="ECO:0000256" key="4">
    <source>
        <dbReference type="ARBA" id="ARBA00022827"/>
    </source>
</evidence>
<dbReference type="EMBL" id="LT629749">
    <property type="protein sequence ID" value="SDT16298.1"/>
    <property type="molecule type" value="Genomic_DNA"/>
</dbReference>
<evidence type="ECO:0000313" key="10">
    <source>
        <dbReference type="EMBL" id="SDT16298.1"/>
    </source>
</evidence>
<evidence type="ECO:0000259" key="7">
    <source>
        <dbReference type="Pfam" id="PF00441"/>
    </source>
</evidence>
<accession>A0A1H1Y473</accession>
<dbReference type="AlphaFoldDB" id="A0A1H1Y473"/>
<dbReference type="PROSITE" id="PS00072">
    <property type="entry name" value="ACYL_COA_DH_1"/>
    <property type="match status" value="1"/>
</dbReference>
<reference evidence="10 11" key="1">
    <citation type="submission" date="2016-10" db="EMBL/GenBank/DDBJ databases">
        <authorList>
            <person name="de Groot N.N."/>
        </authorList>
    </citation>
    <scope>NUCLEOTIDE SEQUENCE [LARGE SCALE GENOMIC DNA]</scope>
    <source>
        <strain evidence="10 11">DSM 21741</strain>
    </source>
</reference>
<sequence length="391" mass="43318">MRRTIFDEDHEAFRDTCRTFVDRVLRPDQEKHIADHGFGRDVWLEMGRLHLLGLAVPEEYGGMGLDDPRFSMVLSEELSKLSFAYPSCVGIHADCVAPYLVDLGTEEQKRRWLPRFCTGELLTAIAMTEPSGGSDLAALKTRAVRDGDGWVLNGSKTFITNGWSADLVVVAARTSPEKGARGITLFAVETGMPGFERGRKLDKVGQPESDTAELFFADVRLGPEQVLGEVDGGFVAMMERLVTERIGAAVYNLSHARQILDETLVYVQERQAFGQPIGTFQANRFTLAELVTTADVTQAFVDACVMEQVHGRLTAVDAAKAKWWTAQVQNDILDACVQLWGGYGYMNEYRVTRAWADARVSRIWAGSNEIMKELIGRDLGLGGQPVKARAH</sequence>
<dbReference type="Pfam" id="PF02770">
    <property type="entry name" value="Acyl-CoA_dh_M"/>
    <property type="match status" value="1"/>
</dbReference>
<feature type="domain" description="Acyl-CoA dehydrogenase/oxidase N-terminal" evidence="9">
    <location>
        <begin position="8"/>
        <end position="120"/>
    </location>
</feature>
<feature type="domain" description="Acyl-CoA oxidase/dehydrogenase middle" evidence="8">
    <location>
        <begin position="124"/>
        <end position="219"/>
    </location>
</feature>
<dbReference type="SUPFAM" id="SSF47203">
    <property type="entry name" value="Acyl-CoA dehydrogenase C-terminal domain-like"/>
    <property type="match status" value="1"/>
</dbReference>
<dbReference type="OrthoDB" id="142556at2"/>
<dbReference type="SUPFAM" id="SSF56645">
    <property type="entry name" value="Acyl-CoA dehydrogenase NM domain-like"/>
    <property type="match status" value="1"/>
</dbReference>
<feature type="domain" description="Acyl-CoA dehydrogenase/oxidase C-terminal" evidence="7">
    <location>
        <begin position="232"/>
        <end position="379"/>
    </location>
</feature>
<dbReference type="Pfam" id="PF00441">
    <property type="entry name" value="Acyl-CoA_dh_1"/>
    <property type="match status" value="1"/>
</dbReference>
<dbReference type="InterPro" id="IPR006089">
    <property type="entry name" value="Acyl-CoA_DH_CS"/>
</dbReference>
<dbReference type="InterPro" id="IPR037069">
    <property type="entry name" value="AcylCoA_DH/ox_N_sf"/>
</dbReference>
<dbReference type="Proteomes" id="UP000199092">
    <property type="component" value="Chromosome I"/>
</dbReference>
<dbReference type="Gene3D" id="2.40.110.10">
    <property type="entry name" value="Butyryl-CoA Dehydrogenase, subunit A, domain 2"/>
    <property type="match status" value="1"/>
</dbReference>
<dbReference type="InterPro" id="IPR046373">
    <property type="entry name" value="Acyl-CoA_Oxase/DH_mid-dom_sf"/>
</dbReference>
<proteinExistence type="inferred from homology"/>
<comment type="similarity">
    <text evidence="2 6">Belongs to the acyl-CoA dehydrogenase family.</text>
</comment>
<evidence type="ECO:0000256" key="5">
    <source>
        <dbReference type="ARBA" id="ARBA00023002"/>
    </source>
</evidence>
<evidence type="ECO:0000313" key="11">
    <source>
        <dbReference type="Proteomes" id="UP000199092"/>
    </source>
</evidence>
<organism evidence="10 11">
    <name type="scientific">Friedmanniella luteola</name>
    <dbReference type="NCBI Taxonomy" id="546871"/>
    <lineage>
        <taxon>Bacteria</taxon>
        <taxon>Bacillati</taxon>
        <taxon>Actinomycetota</taxon>
        <taxon>Actinomycetes</taxon>
        <taxon>Propionibacteriales</taxon>
        <taxon>Nocardioidaceae</taxon>
        <taxon>Friedmanniella</taxon>
    </lineage>
</organism>
<comment type="cofactor">
    <cofactor evidence="1 6">
        <name>FAD</name>
        <dbReference type="ChEBI" id="CHEBI:57692"/>
    </cofactor>
</comment>
<dbReference type="InterPro" id="IPR036250">
    <property type="entry name" value="AcylCo_DH-like_C"/>
</dbReference>
<dbReference type="RefSeq" id="WP_091414014.1">
    <property type="nucleotide sequence ID" value="NZ_LT629749.1"/>
</dbReference>
<gene>
    <name evidence="10" type="ORF">SAMN04488543_3183</name>
</gene>
<keyword evidence="4 6" id="KW-0274">FAD</keyword>
<keyword evidence="5 6" id="KW-0560">Oxidoreductase</keyword>
<dbReference type="GO" id="GO:0003995">
    <property type="term" value="F:acyl-CoA dehydrogenase activity"/>
    <property type="evidence" value="ECO:0007669"/>
    <property type="project" value="InterPro"/>
</dbReference>
<dbReference type="GO" id="GO:0050660">
    <property type="term" value="F:flavin adenine dinucleotide binding"/>
    <property type="evidence" value="ECO:0007669"/>
    <property type="project" value="InterPro"/>
</dbReference>
<keyword evidence="11" id="KW-1185">Reference proteome</keyword>
<dbReference type="PANTHER" id="PTHR43884">
    <property type="entry name" value="ACYL-COA DEHYDROGENASE"/>
    <property type="match status" value="1"/>
</dbReference>
<keyword evidence="3 6" id="KW-0285">Flavoprotein</keyword>
<evidence type="ECO:0000256" key="2">
    <source>
        <dbReference type="ARBA" id="ARBA00009347"/>
    </source>
</evidence>
<dbReference type="InterPro" id="IPR009100">
    <property type="entry name" value="AcylCoA_DH/oxidase_NM_dom_sf"/>
</dbReference>
<dbReference type="InterPro" id="IPR013786">
    <property type="entry name" value="AcylCoA_DH/ox_N"/>
</dbReference>
<dbReference type="Gene3D" id="1.10.540.10">
    <property type="entry name" value="Acyl-CoA dehydrogenase/oxidase, N-terminal domain"/>
    <property type="match status" value="1"/>
</dbReference>
<dbReference type="STRING" id="546871.SAMN04488543_3183"/>
<dbReference type="PROSITE" id="PS00073">
    <property type="entry name" value="ACYL_COA_DH_2"/>
    <property type="match status" value="1"/>
</dbReference>
<evidence type="ECO:0000256" key="3">
    <source>
        <dbReference type="ARBA" id="ARBA00022630"/>
    </source>
</evidence>
<dbReference type="InterPro" id="IPR006091">
    <property type="entry name" value="Acyl-CoA_Oxase/DH_mid-dom"/>
</dbReference>
<protein>
    <submittedName>
        <fullName evidence="10">Acyl-CoA dehydrogenase</fullName>
    </submittedName>
</protein>
<evidence type="ECO:0000256" key="6">
    <source>
        <dbReference type="RuleBase" id="RU362125"/>
    </source>
</evidence>
<dbReference type="FunFam" id="1.20.140.10:FF:000001">
    <property type="entry name" value="Acyl-CoA dehydrogenase"/>
    <property type="match status" value="1"/>
</dbReference>
<dbReference type="InterPro" id="IPR009075">
    <property type="entry name" value="AcylCo_DH/oxidase_C"/>
</dbReference>
<evidence type="ECO:0000259" key="8">
    <source>
        <dbReference type="Pfam" id="PF02770"/>
    </source>
</evidence>
<dbReference type="FunFam" id="2.40.110.10:FF:000002">
    <property type="entry name" value="Acyl-CoA dehydrogenase fadE12"/>
    <property type="match status" value="1"/>
</dbReference>